<evidence type="ECO:0000256" key="1">
    <source>
        <dbReference type="SAM" id="MobiDB-lite"/>
    </source>
</evidence>
<protein>
    <submittedName>
        <fullName evidence="3">Uncharacterized membrane protein</fullName>
    </submittedName>
</protein>
<reference evidence="4" key="1">
    <citation type="submission" date="2016-10" db="EMBL/GenBank/DDBJ databases">
        <authorList>
            <person name="Varghese N."/>
            <person name="Submissions S."/>
        </authorList>
    </citation>
    <scope>NUCLEOTIDE SEQUENCE [LARGE SCALE GENOMIC DNA]</scope>
    <source>
        <strain evidence="4">CGMCC 1.11012</strain>
    </source>
</reference>
<feature type="compositionally biased region" description="Basic and acidic residues" evidence="1">
    <location>
        <begin position="13"/>
        <end position="36"/>
    </location>
</feature>
<name>A0A1G8TKV3_9BACL</name>
<dbReference type="RefSeq" id="WP_244157717.1">
    <property type="nucleotide sequence ID" value="NZ_CBCSKY010000097.1"/>
</dbReference>
<dbReference type="InterPro" id="IPR010406">
    <property type="entry name" value="DUF1003"/>
</dbReference>
<proteinExistence type="predicted"/>
<feature type="compositionally biased region" description="Polar residues" evidence="1">
    <location>
        <begin position="1"/>
        <end position="12"/>
    </location>
</feature>
<dbReference type="PANTHER" id="PTHR41386">
    <property type="entry name" value="INTEGRAL MEMBRANE PROTEIN-RELATED"/>
    <property type="match status" value="1"/>
</dbReference>
<dbReference type="STRING" id="1174501.SAMN05216192_11713"/>
<evidence type="ECO:0000313" key="3">
    <source>
        <dbReference type="EMBL" id="SDJ42179.1"/>
    </source>
</evidence>
<dbReference type="EMBL" id="FNDX01000017">
    <property type="protein sequence ID" value="SDJ42179.1"/>
    <property type="molecule type" value="Genomic_DNA"/>
</dbReference>
<dbReference type="Pfam" id="PF06210">
    <property type="entry name" value="DUF1003"/>
    <property type="match status" value="1"/>
</dbReference>
<feature type="region of interest" description="Disordered" evidence="1">
    <location>
        <begin position="1"/>
        <end position="36"/>
    </location>
</feature>
<keyword evidence="2" id="KW-0472">Membrane</keyword>
<dbReference type="Proteomes" id="UP000199050">
    <property type="component" value="Unassembled WGS sequence"/>
</dbReference>
<feature type="transmembrane region" description="Helical" evidence="2">
    <location>
        <begin position="72"/>
        <end position="96"/>
    </location>
</feature>
<keyword evidence="2" id="KW-0812">Transmembrane</keyword>
<evidence type="ECO:0000313" key="4">
    <source>
        <dbReference type="Proteomes" id="UP000199050"/>
    </source>
</evidence>
<sequence>MKSKRSMNSNYEHTTDSESLLKELEKHPNRKPDKDDIKRVASMVNEYKGSIKSHLHEQQEQKVGQGERFADWVAKLGGSWLFVINFGLIVIVWLAYDSSRSSLFILSFCLSVFTVFQAAMIQMSQNRQTIKDKQEQMLDIAINYKAEKENLEMQEKLHKIDKQLQAIENHLTSTRNPKFF</sequence>
<gene>
    <name evidence="3" type="ORF">SAMN05216192_11713</name>
</gene>
<evidence type="ECO:0000256" key="2">
    <source>
        <dbReference type="SAM" id="Phobius"/>
    </source>
</evidence>
<feature type="transmembrane region" description="Helical" evidence="2">
    <location>
        <begin position="102"/>
        <end position="121"/>
    </location>
</feature>
<organism evidence="3 4">
    <name type="scientific">Paenibacillus typhae</name>
    <dbReference type="NCBI Taxonomy" id="1174501"/>
    <lineage>
        <taxon>Bacteria</taxon>
        <taxon>Bacillati</taxon>
        <taxon>Bacillota</taxon>
        <taxon>Bacilli</taxon>
        <taxon>Bacillales</taxon>
        <taxon>Paenibacillaceae</taxon>
        <taxon>Paenibacillus</taxon>
    </lineage>
</organism>
<accession>A0A1G8TKV3</accession>
<dbReference type="AlphaFoldDB" id="A0A1G8TKV3"/>
<keyword evidence="2" id="KW-1133">Transmembrane helix</keyword>
<dbReference type="PANTHER" id="PTHR41386:SF1">
    <property type="entry name" value="MEMBRANE PROTEIN"/>
    <property type="match status" value="1"/>
</dbReference>
<keyword evidence="4" id="KW-1185">Reference proteome</keyword>